<feature type="transmembrane region" description="Helical" evidence="7">
    <location>
        <begin position="193"/>
        <end position="215"/>
    </location>
</feature>
<evidence type="ECO:0000256" key="2">
    <source>
        <dbReference type="ARBA" id="ARBA00022448"/>
    </source>
</evidence>
<keyword evidence="3" id="KW-1003">Cell membrane</keyword>
<gene>
    <name evidence="9" type="ORF">H7B67_26550</name>
</gene>
<comment type="subcellular location">
    <subcellularLocation>
        <location evidence="1 7">Cell membrane</location>
        <topology evidence="1 7">Multi-pass membrane protein</topology>
    </subcellularLocation>
</comment>
<dbReference type="InterPro" id="IPR000515">
    <property type="entry name" value="MetI-like"/>
</dbReference>
<dbReference type="CDD" id="cd06261">
    <property type="entry name" value="TM_PBP2"/>
    <property type="match status" value="1"/>
</dbReference>
<keyword evidence="10" id="KW-1185">Reference proteome</keyword>
<dbReference type="InterPro" id="IPR035906">
    <property type="entry name" value="MetI-like_sf"/>
</dbReference>
<dbReference type="Proteomes" id="UP000535838">
    <property type="component" value="Unassembled WGS sequence"/>
</dbReference>
<comment type="similarity">
    <text evidence="7">Belongs to the binding-protein-dependent transport system permease family.</text>
</comment>
<evidence type="ECO:0000256" key="7">
    <source>
        <dbReference type="RuleBase" id="RU363032"/>
    </source>
</evidence>
<dbReference type="SUPFAM" id="SSF161098">
    <property type="entry name" value="MetI-like"/>
    <property type="match status" value="1"/>
</dbReference>
<keyword evidence="4 7" id="KW-0812">Transmembrane</keyword>
<dbReference type="EMBL" id="JACJVQ010000024">
    <property type="protein sequence ID" value="MBB6637700.1"/>
    <property type="molecule type" value="Genomic_DNA"/>
</dbReference>
<feature type="transmembrane region" description="Helical" evidence="7">
    <location>
        <begin position="121"/>
        <end position="140"/>
    </location>
</feature>
<evidence type="ECO:0000256" key="1">
    <source>
        <dbReference type="ARBA" id="ARBA00004651"/>
    </source>
</evidence>
<evidence type="ECO:0000259" key="8">
    <source>
        <dbReference type="PROSITE" id="PS50928"/>
    </source>
</evidence>
<feature type="transmembrane region" description="Helical" evidence="7">
    <location>
        <begin position="20"/>
        <end position="45"/>
    </location>
</feature>
<dbReference type="AlphaFoldDB" id="A0A841T6L0"/>
<dbReference type="GO" id="GO:0055085">
    <property type="term" value="P:transmembrane transport"/>
    <property type="evidence" value="ECO:0007669"/>
    <property type="project" value="InterPro"/>
</dbReference>
<protein>
    <submittedName>
        <fullName evidence="9">Carbohydrate ABC transporter permease</fullName>
    </submittedName>
</protein>
<dbReference type="Gene3D" id="1.10.3720.10">
    <property type="entry name" value="MetI-like"/>
    <property type="match status" value="1"/>
</dbReference>
<evidence type="ECO:0000256" key="3">
    <source>
        <dbReference type="ARBA" id="ARBA00022475"/>
    </source>
</evidence>
<keyword evidence="6 7" id="KW-0472">Membrane</keyword>
<sequence>MRTAYGEGGRTVRRTIGDRLGDAVIAAILLALVIVSAYPFLYVLLASFSDGNQLLAHSGLLLRSYGFHLDAYETVFRNSAIWKGYLNTITVVAGSLLLNMLVTSMTAYVLSRRRVYWNKAFIFLIVFTMFFNGGLVPFYLVVKGIGLIDSLAALIVPFAVNTFNLIIMRTAFASVPESLEESATIDGANHFTVFWRIILPLSLPVLAVITLYYAVEKWNAWFYASLFLRDRELFPLQLILREILISNSTDSMLGGASVDQAVLVSESLKYATIIVATVPILCLYPFVQKYFVKGVMVGALKG</sequence>
<evidence type="ECO:0000313" key="9">
    <source>
        <dbReference type="EMBL" id="MBB6637700.1"/>
    </source>
</evidence>
<dbReference type="PANTHER" id="PTHR43744:SF9">
    <property type="entry name" value="POLYGALACTURONAN_RHAMNOGALACTURONAN TRANSPORT SYSTEM PERMEASE PROTEIN YTCP"/>
    <property type="match status" value="1"/>
</dbReference>
<evidence type="ECO:0000256" key="4">
    <source>
        <dbReference type="ARBA" id="ARBA00022692"/>
    </source>
</evidence>
<dbReference type="GO" id="GO:0005886">
    <property type="term" value="C:plasma membrane"/>
    <property type="evidence" value="ECO:0007669"/>
    <property type="project" value="UniProtKB-SubCell"/>
</dbReference>
<feature type="domain" description="ABC transmembrane type-1" evidence="8">
    <location>
        <begin position="85"/>
        <end position="274"/>
    </location>
</feature>
<feature type="transmembrane region" description="Helical" evidence="7">
    <location>
        <begin position="85"/>
        <end position="109"/>
    </location>
</feature>
<dbReference type="Pfam" id="PF00528">
    <property type="entry name" value="BPD_transp_1"/>
    <property type="match status" value="1"/>
</dbReference>
<keyword evidence="5 7" id="KW-1133">Transmembrane helix</keyword>
<comment type="caution">
    <text evidence="9">The sequence shown here is derived from an EMBL/GenBank/DDBJ whole genome shotgun (WGS) entry which is preliminary data.</text>
</comment>
<organism evidence="9 10">
    <name type="scientific">Cohnella thailandensis</name>
    <dbReference type="NCBI Taxonomy" id="557557"/>
    <lineage>
        <taxon>Bacteria</taxon>
        <taxon>Bacillati</taxon>
        <taxon>Bacillota</taxon>
        <taxon>Bacilli</taxon>
        <taxon>Bacillales</taxon>
        <taxon>Paenibacillaceae</taxon>
        <taxon>Cohnella</taxon>
    </lineage>
</organism>
<dbReference type="PROSITE" id="PS50928">
    <property type="entry name" value="ABC_TM1"/>
    <property type="match status" value="1"/>
</dbReference>
<keyword evidence="2 7" id="KW-0813">Transport</keyword>
<evidence type="ECO:0000256" key="5">
    <source>
        <dbReference type="ARBA" id="ARBA00022989"/>
    </source>
</evidence>
<dbReference type="PANTHER" id="PTHR43744">
    <property type="entry name" value="ABC TRANSPORTER PERMEASE PROTEIN MG189-RELATED-RELATED"/>
    <property type="match status" value="1"/>
</dbReference>
<feature type="transmembrane region" description="Helical" evidence="7">
    <location>
        <begin position="152"/>
        <end position="172"/>
    </location>
</feature>
<reference evidence="9 10" key="1">
    <citation type="submission" date="2020-08" db="EMBL/GenBank/DDBJ databases">
        <title>Cohnella phylogeny.</title>
        <authorList>
            <person name="Dunlap C."/>
        </authorList>
    </citation>
    <scope>NUCLEOTIDE SEQUENCE [LARGE SCALE GENOMIC DNA]</scope>
    <source>
        <strain evidence="9 10">DSM 25241</strain>
    </source>
</reference>
<accession>A0A841T6L0</accession>
<proteinExistence type="inferred from homology"/>
<name>A0A841T6L0_9BACL</name>
<evidence type="ECO:0000256" key="6">
    <source>
        <dbReference type="ARBA" id="ARBA00023136"/>
    </source>
</evidence>
<evidence type="ECO:0000313" key="10">
    <source>
        <dbReference type="Proteomes" id="UP000535838"/>
    </source>
</evidence>
<feature type="transmembrane region" description="Helical" evidence="7">
    <location>
        <begin position="268"/>
        <end position="287"/>
    </location>
</feature>